<feature type="binding site" evidence="9">
    <location>
        <position position="47"/>
    </location>
    <ligand>
        <name>substrate</name>
    </ligand>
</feature>
<dbReference type="PANTHER" id="PTHR48109">
    <property type="entry name" value="DIHYDROOROTATE DEHYDROGENASE (QUINONE), MITOCHONDRIAL-RELATED"/>
    <property type="match status" value="1"/>
</dbReference>
<dbReference type="PANTHER" id="PTHR48109:SF1">
    <property type="entry name" value="DIHYDROOROTATE DEHYDROGENASE (FUMARATE)"/>
    <property type="match status" value="1"/>
</dbReference>
<evidence type="ECO:0000256" key="6">
    <source>
        <dbReference type="ARBA" id="ARBA00022643"/>
    </source>
</evidence>
<feature type="binding site" evidence="9">
    <location>
        <begin position="268"/>
        <end position="269"/>
    </location>
    <ligand>
        <name>FMN</name>
        <dbReference type="ChEBI" id="CHEBI:58210"/>
    </ligand>
</feature>
<evidence type="ECO:0000313" key="11">
    <source>
        <dbReference type="EMBL" id="RJP17424.1"/>
    </source>
</evidence>
<evidence type="ECO:0000256" key="5">
    <source>
        <dbReference type="ARBA" id="ARBA00022630"/>
    </source>
</evidence>
<evidence type="ECO:0000256" key="2">
    <source>
        <dbReference type="ARBA" id="ARBA00004725"/>
    </source>
</evidence>
<reference evidence="11 12" key="1">
    <citation type="journal article" date="2017" name="ISME J.">
        <title>Energy and carbon metabolisms in a deep terrestrial subsurface fluid microbial community.</title>
        <authorList>
            <person name="Momper L."/>
            <person name="Jungbluth S.P."/>
            <person name="Lee M.D."/>
            <person name="Amend J.P."/>
        </authorList>
    </citation>
    <scope>NUCLEOTIDE SEQUENCE [LARGE SCALE GENOMIC DNA]</scope>
    <source>
        <strain evidence="11">SURF_5</strain>
    </source>
</reference>
<evidence type="ECO:0000256" key="1">
    <source>
        <dbReference type="ARBA" id="ARBA00004496"/>
    </source>
</evidence>
<evidence type="ECO:0000256" key="7">
    <source>
        <dbReference type="ARBA" id="ARBA00022975"/>
    </source>
</evidence>
<feature type="active site" description="Nucleophile" evidence="9">
    <location>
        <position position="132"/>
    </location>
</feature>
<dbReference type="UniPathway" id="UPA00070"/>
<keyword evidence="4 9" id="KW-0963">Cytoplasm</keyword>
<dbReference type="GO" id="GO:0005737">
    <property type="term" value="C:cytoplasm"/>
    <property type="evidence" value="ECO:0007669"/>
    <property type="project" value="UniProtKB-SubCell"/>
</dbReference>
<dbReference type="GO" id="GO:0004152">
    <property type="term" value="F:dihydroorotate dehydrogenase activity"/>
    <property type="evidence" value="ECO:0007669"/>
    <property type="project" value="UniProtKB-UniRule"/>
</dbReference>
<feature type="binding site" evidence="9">
    <location>
        <position position="194"/>
    </location>
    <ligand>
        <name>FMN</name>
        <dbReference type="ChEBI" id="CHEBI:58210"/>
    </ligand>
</feature>
<feature type="binding site" evidence="9">
    <location>
        <position position="129"/>
    </location>
    <ligand>
        <name>substrate</name>
    </ligand>
</feature>
<dbReference type="GO" id="GO:0006207">
    <property type="term" value="P:'de novo' pyrimidine nucleobase biosynthetic process"/>
    <property type="evidence" value="ECO:0007669"/>
    <property type="project" value="TreeGrafter"/>
</dbReference>
<dbReference type="InterPro" id="IPR049622">
    <property type="entry name" value="Dihydroorotate_DH_I"/>
</dbReference>
<evidence type="ECO:0000256" key="9">
    <source>
        <dbReference type="HAMAP-Rule" id="MF_00224"/>
    </source>
</evidence>
<dbReference type="FunFam" id="3.20.20.70:FF:000027">
    <property type="entry name" value="Dihydropyrimidine dehydrogenase [NADP(+)]"/>
    <property type="match status" value="1"/>
</dbReference>
<dbReference type="Pfam" id="PF01180">
    <property type="entry name" value="DHO_dh"/>
    <property type="match status" value="1"/>
</dbReference>
<dbReference type="InterPro" id="IPR033888">
    <property type="entry name" value="DHOD_1B"/>
</dbReference>
<evidence type="ECO:0000256" key="8">
    <source>
        <dbReference type="ARBA" id="ARBA00023002"/>
    </source>
</evidence>
<comment type="cofactor">
    <cofactor evidence="9">
        <name>FMN</name>
        <dbReference type="ChEBI" id="CHEBI:58210"/>
    </cofactor>
    <text evidence="9">Binds 1 FMN per subunit.</text>
</comment>
<protein>
    <recommendedName>
        <fullName evidence="9">Dihydroorotate dehydrogenase</fullName>
        <shortName evidence="9">DHOD</shortName>
        <shortName evidence="9">DHODase</shortName>
        <shortName evidence="9">DHOdehase</shortName>
        <ecNumber evidence="9">1.3.-.-</ecNumber>
    </recommendedName>
</protein>
<feature type="binding site" evidence="9">
    <location>
        <position position="168"/>
    </location>
    <ligand>
        <name>FMN</name>
        <dbReference type="ChEBI" id="CHEBI:58210"/>
    </ligand>
</feature>
<comment type="pathway">
    <text evidence="2 9">Pyrimidine metabolism; UMP biosynthesis via de novo pathway.</text>
</comment>
<proteinExistence type="inferred from homology"/>
<keyword evidence="5 9" id="KW-0285">Flavoprotein</keyword>
<comment type="function">
    <text evidence="9">Catalyzes the conversion of dihydroorotate to orotate.</text>
</comment>
<comment type="caution">
    <text evidence="11">The sequence shown here is derived from an EMBL/GenBank/DDBJ whole genome shotgun (WGS) entry which is preliminary data.</text>
</comment>
<dbReference type="PIRSF" id="PIRSF000164">
    <property type="entry name" value="DHO_oxidase"/>
    <property type="match status" value="1"/>
</dbReference>
<gene>
    <name evidence="9" type="primary">pyrD</name>
    <name evidence="11" type="ORF">C4520_16815</name>
</gene>
<feature type="binding site" evidence="9">
    <location>
        <begin position="246"/>
        <end position="247"/>
    </location>
    <ligand>
        <name>FMN</name>
        <dbReference type="ChEBI" id="CHEBI:58210"/>
    </ligand>
</feature>
<feature type="binding site" evidence="9">
    <location>
        <begin position="47"/>
        <end position="48"/>
    </location>
    <ligand>
        <name>FMN</name>
        <dbReference type="ChEBI" id="CHEBI:58210"/>
    </ligand>
</feature>
<dbReference type="GO" id="GO:0044205">
    <property type="term" value="P:'de novo' UMP biosynthetic process"/>
    <property type="evidence" value="ECO:0007669"/>
    <property type="project" value="UniProtKB-UniRule"/>
</dbReference>
<dbReference type="HAMAP" id="MF_00224">
    <property type="entry name" value="DHO_dh_type1"/>
    <property type="match status" value="1"/>
</dbReference>
<evidence type="ECO:0000256" key="3">
    <source>
        <dbReference type="ARBA" id="ARBA00008008"/>
    </source>
</evidence>
<dbReference type="EMBL" id="QZKU01000115">
    <property type="protein sequence ID" value="RJP17424.1"/>
    <property type="molecule type" value="Genomic_DNA"/>
</dbReference>
<feature type="binding site" evidence="9">
    <location>
        <begin position="71"/>
        <end position="75"/>
    </location>
    <ligand>
        <name>substrate</name>
    </ligand>
</feature>
<feature type="binding site" evidence="9">
    <location>
        <position position="220"/>
    </location>
    <ligand>
        <name>FMN</name>
        <dbReference type="ChEBI" id="CHEBI:58210"/>
    </ligand>
</feature>
<dbReference type="AlphaFoldDB" id="A0A3A4NNV0"/>
<comment type="catalytic activity">
    <reaction evidence="9">
        <text>(S)-dihydroorotate + A = orotate + AH2</text>
        <dbReference type="Rhea" id="RHEA:18073"/>
        <dbReference type="ChEBI" id="CHEBI:13193"/>
        <dbReference type="ChEBI" id="CHEBI:17499"/>
        <dbReference type="ChEBI" id="CHEBI:30839"/>
        <dbReference type="ChEBI" id="CHEBI:30864"/>
    </reaction>
</comment>
<feature type="binding site" evidence="9">
    <location>
        <position position="101"/>
    </location>
    <ligand>
        <name>FMN</name>
        <dbReference type="ChEBI" id="CHEBI:58210"/>
    </ligand>
</feature>
<dbReference type="InterPro" id="IPR050074">
    <property type="entry name" value="DHO_dehydrogenase"/>
</dbReference>
<evidence type="ECO:0000313" key="12">
    <source>
        <dbReference type="Proteomes" id="UP000265882"/>
    </source>
</evidence>
<organism evidence="11 12">
    <name type="scientific">Abyssobacteria bacterium (strain SURF_5)</name>
    <dbReference type="NCBI Taxonomy" id="2093360"/>
    <lineage>
        <taxon>Bacteria</taxon>
        <taxon>Pseudomonadati</taxon>
        <taxon>Candidatus Hydrogenedentota</taxon>
        <taxon>Candidatus Abyssobacteria</taxon>
    </lineage>
</organism>
<keyword evidence="7 9" id="KW-0665">Pyrimidine biosynthesis</keyword>
<dbReference type="InterPro" id="IPR012135">
    <property type="entry name" value="Dihydroorotate_DH_1_2"/>
</dbReference>
<keyword evidence="8 9" id="KW-0560">Oxidoreductase</keyword>
<dbReference type="Proteomes" id="UP000265882">
    <property type="component" value="Unassembled WGS sequence"/>
</dbReference>
<feature type="binding site" evidence="9">
    <location>
        <begin position="195"/>
        <end position="196"/>
    </location>
    <ligand>
        <name>substrate</name>
    </ligand>
</feature>
<feature type="binding site" evidence="9">
    <location>
        <position position="129"/>
    </location>
    <ligand>
        <name>FMN</name>
        <dbReference type="ChEBI" id="CHEBI:58210"/>
    </ligand>
</feature>
<dbReference type="EC" id="1.3.-.-" evidence="9"/>
<name>A0A3A4NNV0_ABYX5</name>
<evidence type="ECO:0000256" key="4">
    <source>
        <dbReference type="ARBA" id="ARBA00022490"/>
    </source>
</evidence>
<feature type="binding site" evidence="9">
    <location>
        <position position="23"/>
    </location>
    <ligand>
        <name>FMN</name>
        <dbReference type="ChEBI" id="CHEBI:58210"/>
    </ligand>
</feature>
<dbReference type="NCBIfam" id="TIGR01037">
    <property type="entry name" value="pyrD_sub1_fam"/>
    <property type="match status" value="1"/>
</dbReference>
<dbReference type="InterPro" id="IPR013785">
    <property type="entry name" value="Aldolase_TIM"/>
</dbReference>
<dbReference type="Gene3D" id="3.20.20.70">
    <property type="entry name" value="Aldolase class I"/>
    <property type="match status" value="1"/>
</dbReference>
<feature type="domain" description="Dihydroorotate dehydrogenase catalytic" evidence="10">
    <location>
        <begin position="6"/>
        <end position="289"/>
    </location>
</feature>
<dbReference type="CDD" id="cd04740">
    <property type="entry name" value="DHOD_1B_like"/>
    <property type="match status" value="1"/>
</dbReference>
<accession>A0A3A4NNV0</accession>
<comment type="subcellular location">
    <subcellularLocation>
        <location evidence="1 9">Cytoplasm</location>
    </subcellularLocation>
</comment>
<sequence>MHKPSLRVNVGGIDMKNPVMTASGTFGYGLEFSRFIDLSRLGAFVTKGVSSRPWAGNRPPRIVETRAGMLNAIGLQNVGLDAFLTDKLPRIRKLKTAVIANVVGREIDDYVAVAKRLNSEEGIAGIELNVSCPNIKQGGISFGQNPNLCAEITQAVKNAAPDKPLIVKLTPNVTDITAIALAVERGGADAVSLINTITGMAIDIATRRPVLANITGGLSGPAIKPVALRMVWEVAHTVKIPVVGIGGISCWQDAVEFLIAGATAIAVGTANFINPKITIEIIEGIERYLIENEMSDVYQLIGSIISDEPGPQRKTNCCA</sequence>
<dbReference type="NCBIfam" id="NF005574">
    <property type="entry name" value="PRK07259.1"/>
    <property type="match status" value="1"/>
</dbReference>
<keyword evidence="6 9" id="KW-0288">FMN</keyword>
<dbReference type="InterPro" id="IPR024920">
    <property type="entry name" value="Dihydroorotate_DH_1"/>
</dbReference>
<dbReference type="SUPFAM" id="SSF51395">
    <property type="entry name" value="FMN-linked oxidoreductases"/>
    <property type="match status" value="1"/>
</dbReference>
<comment type="similarity">
    <text evidence="3 9">Belongs to the dihydroorotate dehydrogenase family. Type 1 subfamily.</text>
</comment>
<dbReference type="InterPro" id="IPR005720">
    <property type="entry name" value="Dihydroorotate_DH_cat"/>
</dbReference>
<evidence type="ECO:0000259" key="10">
    <source>
        <dbReference type="Pfam" id="PF01180"/>
    </source>
</evidence>